<accession>A0A0F0LAS9</accession>
<dbReference type="Proteomes" id="UP000033640">
    <property type="component" value="Unassembled WGS sequence"/>
</dbReference>
<gene>
    <name evidence="2" type="ORF">RS83_00978</name>
</gene>
<evidence type="ECO:0000256" key="1">
    <source>
        <dbReference type="SAM" id="MobiDB-lite"/>
    </source>
</evidence>
<name>A0A0F0LAS9_9MICO</name>
<organism evidence="2 3">
    <name type="scientific">Microbacterium oxydans</name>
    <dbReference type="NCBI Taxonomy" id="82380"/>
    <lineage>
        <taxon>Bacteria</taxon>
        <taxon>Bacillati</taxon>
        <taxon>Actinomycetota</taxon>
        <taxon>Actinomycetes</taxon>
        <taxon>Micrococcales</taxon>
        <taxon>Microbacteriaceae</taxon>
        <taxon>Microbacterium</taxon>
    </lineage>
</organism>
<dbReference type="EMBL" id="JYIW01000020">
    <property type="protein sequence ID" value="KJL30228.1"/>
    <property type="molecule type" value="Genomic_DNA"/>
</dbReference>
<proteinExistence type="predicted"/>
<dbReference type="PATRIC" id="fig|82380.11.peg.1009"/>
<feature type="region of interest" description="Disordered" evidence="1">
    <location>
        <begin position="103"/>
        <end position="127"/>
    </location>
</feature>
<dbReference type="RefSeq" id="WP_045278398.1">
    <property type="nucleotide sequence ID" value="NZ_JYIW01000020.1"/>
</dbReference>
<reference evidence="2 3" key="1">
    <citation type="submission" date="2015-02" db="EMBL/GenBank/DDBJ databases">
        <title>Draft genome sequences of ten Microbacterium spp. with emphasis on heavy metal contaminated environments.</title>
        <authorList>
            <person name="Corretto E."/>
        </authorList>
    </citation>
    <scope>NUCLEOTIDE SEQUENCE [LARGE SCALE GENOMIC DNA]</scope>
    <source>
        <strain evidence="2 3">BEL4b</strain>
    </source>
</reference>
<protein>
    <submittedName>
        <fullName evidence="2">Uncharacterized protein</fullName>
    </submittedName>
</protein>
<comment type="caution">
    <text evidence="2">The sequence shown here is derived from an EMBL/GenBank/DDBJ whole genome shotgun (WGS) entry which is preliminary data.</text>
</comment>
<evidence type="ECO:0000313" key="3">
    <source>
        <dbReference type="Proteomes" id="UP000033640"/>
    </source>
</evidence>
<evidence type="ECO:0000313" key="2">
    <source>
        <dbReference type="EMBL" id="KJL30228.1"/>
    </source>
</evidence>
<dbReference type="AlphaFoldDB" id="A0A0F0LAS9"/>
<sequence length="179" mass="19184">MTEDSAGDADVAYLDVDADEFILRALNKHDVNGSKQVKWQAMAPAPTESMSSVMRLRLLGPDAAKAEGLRIKGPKFVGFGRALASTYLRAAKSIDDSREEFHGHADLDHGFRRPPTGEPLLPGEPADPSDEYQVAVFHYRGIANALCYFEDATPAPTWAGADLAAACANEGCADPCPHA</sequence>